<reference evidence="6" key="1">
    <citation type="submission" date="2021-06" db="EMBL/GenBank/DDBJ databases">
        <authorList>
            <person name="Gannon L."/>
            <person name="Redgwell R T."/>
            <person name="Michniewski S."/>
            <person name="Harrison D C."/>
            <person name="Millard A."/>
        </authorList>
    </citation>
    <scope>NUCLEOTIDE SEQUENCE</scope>
</reference>
<organism evidence="6">
    <name type="scientific">uncultured marine phage</name>
    <dbReference type="NCBI Taxonomy" id="707152"/>
    <lineage>
        <taxon>Viruses</taxon>
        <taxon>environmental samples</taxon>
    </lineage>
</organism>
<evidence type="ECO:0000256" key="3">
    <source>
        <dbReference type="ARBA" id="ARBA00022692"/>
    </source>
</evidence>
<dbReference type="SUPFAM" id="SSF140478">
    <property type="entry name" value="LemA-like"/>
    <property type="match status" value="1"/>
</dbReference>
<dbReference type="InterPro" id="IPR007156">
    <property type="entry name" value="MamQ_LemA"/>
</dbReference>
<dbReference type="Gene3D" id="1.20.1440.20">
    <property type="entry name" value="LemA-like domain"/>
    <property type="match status" value="1"/>
</dbReference>
<proteinExistence type="inferred from homology"/>
<keyword evidence="3" id="KW-0812">Transmembrane</keyword>
<sequence>MDFIKKNWKPLLVAGILFVMYLFVNPIGSYNNMVTNDENTQTAWSNVEAAYQERNDLIPNLVNIVKGYAAHEKETYKAITDARSNATQTTIDPSNMTTEQFNDYMDNQDQLTSALSKLLMIVENYPDLKASENFRDLQSQLEGSENRIRVERMNYNEFAKVENTYMKKFPKNILNNMFCFEEKPYFKSEEGAETAPEISFE</sequence>
<dbReference type="EMBL" id="OU342829">
    <property type="protein sequence ID" value="CAG7581486.1"/>
    <property type="molecule type" value="Genomic_DNA"/>
</dbReference>
<dbReference type="Pfam" id="PF04011">
    <property type="entry name" value="LemA"/>
    <property type="match status" value="1"/>
</dbReference>
<dbReference type="PANTHER" id="PTHR34478">
    <property type="entry name" value="PROTEIN LEMA"/>
    <property type="match status" value="1"/>
</dbReference>
<keyword evidence="5" id="KW-0472">Membrane</keyword>
<keyword evidence="4" id="KW-1133">Transmembrane helix</keyword>
<accession>A0A8D9FR58</accession>
<gene>
    <name evidence="6" type="ORF">SLAVMIC_00866</name>
</gene>
<evidence type="ECO:0000256" key="5">
    <source>
        <dbReference type="ARBA" id="ARBA00023136"/>
    </source>
</evidence>
<comment type="subcellular location">
    <subcellularLocation>
        <location evidence="1">Membrane</location>
        <topology evidence="1">Single-pass membrane protein</topology>
    </subcellularLocation>
</comment>
<evidence type="ECO:0000256" key="4">
    <source>
        <dbReference type="ARBA" id="ARBA00022989"/>
    </source>
</evidence>
<dbReference type="GO" id="GO:0016020">
    <property type="term" value="C:membrane"/>
    <property type="evidence" value="ECO:0007669"/>
    <property type="project" value="UniProtKB-SubCell"/>
</dbReference>
<dbReference type="PANTHER" id="PTHR34478:SF2">
    <property type="entry name" value="MEMBRANE PROTEIN"/>
    <property type="match status" value="1"/>
</dbReference>
<name>A0A8D9FR58_9VIRU</name>
<evidence type="ECO:0000313" key="6">
    <source>
        <dbReference type="EMBL" id="CAG7581486.1"/>
    </source>
</evidence>
<protein>
    <submittedName>
        <fullName evidence="6">LemA-like protein</fullName>
    </submittedName>
</protein>
<evidence type="ECO:0000256" key="2">
    <source>
        <dbReference type="ARBA" id="ARBA00008854"/>
    </source>
</evidence>
<comment type="similarity">
    <text evidence="2">Belongs to the LemA family.</text>
</comment>
<evidence type="ECO:0000256" key="1">
    <source>
        <dbReference type="ARBA" id="ARBA00004167"/>
    </source>
</evidence>
<dbReference type="InterPro" id="IPR023353">
    <property type="entry name" value="LemA-like_dom_sf"/>
</dbReference>